<dbReference type="CDD" id="cd00950">
    <property type="entry name" value="DHDPS"/>
    <property type="match status" value="1"/>
</dbReference>
<evidence type="ECO:0000256" key="2">
    <source>
        <dbReference type="ARBA" id="ARBA00005120"/>
    </source>
</evidence>
<evidence type="ECO:0000313" key="16">
    <source>
        <dbReference type="EMBL" id="SDN81387.1"/>
    </source>
</evidence>
<dbReference type="GO" id="GO:0009089">
    <property type="term" value="P:lysine biosynthetic process via diaminopimelate"/>
    <property type="evidence" value="ECO:0007669"/>
    <property type="project" value="UniProtKB-UniRule"/>
</dbReference>
<evidence type="ECO:0000313" key="17">
    <source>
        <dbReference type="Proteomes" id="UP000198860"/>
    </source>
</evidence>
<dbReference type="HAMAP" id="MF_00418">
    <property type="entry name" value="DapA"/>
    <property type="match status" value="1"/>
</dbReference>
<comment type="subunit">
    <text evidence="12">Homotetramer; dimer of dimers.</text>
</comment>
<comment type="similarity">
    <text evidence="3 12 13">Belongs to the DapA family.</text>
</comment>
<dbReference type="GO" id="GO:0008840">
    <property type="term" value="F:4-hydroxy-tetrahydrodipicolinate synthase activity"/>
    <property type="evidence" value="ECO:0007669"/>
    <property type="project" value="UniProtKB-UniRule"/>
</dbReference>
<dbReference type="PIRSF" id="PIRSF001365">
    <property type="entry name" value="DHDPS"/>
    <property type="match status" value="1"/>
</dbReference>
<evidence type="ECO:0000256" key="9">
    <source>
        <dbReference type="ARBA" id="ARBA00023239"/>
    </source>
</evidence>
<evidence type="ECO:0000256" key="11">
    <source>
        <dbReference type="ARBA" id="ARBA00047836"/>
    </source>
</evidence>
<evidence type="ECO:0000256" key="14">
    <source>
        <dbReference type="PIRSR" id="PIRSR001365-1"/>
    </source>
</evidence>
<dbReference type="UniPathway" id="UPA00034">
    <property type="reaction ID" value="UER00017"/>
</dbReference>
<keyword evidence="10 12" id="KW-0704">Schiff base</keyword>
<sequence>MNFGQVLTAMVTPFDSEENIDFDATRALVNHLIENGSDALVIAGTTGESPTLTTEEKVSLFKFVVEVVDGRVPVVAGTGSNNTRASIRLTEEAEEVGVDAVMLVTPYYNKPTQEGLYQHFSTIAKSTSLPVMLYNIPGRSVINMEPASVIRLSQIKNIVSIKEASGDLDAATEIIRETSDDFSVYSGEDSNTLPFVSIGGTGIVSVSSHVIGNEMQQMIQSFREGDFAYAARLHQKLVPVMHAIFSAPSPSPVKAALHAKGVEVGGVRLPLLPLSEEEEKHVLGELEKVQPKEALTAP</sequence>
<gene>
    <name evidence="12" type="primary">dapA</name>
    <name evidence="16" type="ORF">SAMN05421677_101186</name>
</gene>
<feature type="binding site" evidence="12 15">
    <location>
        <position position="204"/>
    </location>
    <ligand>
        <name>pyruvate</name>
        <dbReference type="ChEBI" id="CHEBI:15361"/>
    </ligand>
</feature>
<dbReference type="EMBL" id="FNIZ01000001">
    <property type="protein sequence ID" value="SDN81387.1"/>
    <property type="molecule type" value="Genomic_DNA"/>
</dbReference>
<dbReference type="GO" id="GO:0019877">
    <property type="term" value="P:diaminopimelate biosynthetic process"/>
    <property type="evidence" value="ECO:0007669"/>
    <property type="project" value="UniProtKB-UniRule"/>
</dbReference>
<dbReference type="GO" id="GO:0005829">
    <property type="term" value="C:cytosol"/>
    <property type="evidence" value="ECO:0007669"/>
    <property type="project" value="TreeGrafter"/>
</dbReference>
<proteinExistence type="inferred from homology"/>
<dbReference type="InterPro" id="IPR020624">
    <property type="entry name" value="Schiff_base-form_aldolases_CS"/>
</dbReference>
<reference evidence="17" key="1">
    <citation type="submission" date="2016-10" db="EMBL/GenBank/DDBJ databases">
        <authorList>
            <person name="Varghese N."/>
            <person name="Submissions S."/>
        </authorList>
    </citation>
    <scope>NUCLEOTIDE SEQUENCE [LARGE SCALE GENOMIC DNA]</scope>
    <source>
        <strain evidence="17">CGMCC 1.3703</strain>
    </source>
</reference>
<keyword evidence="6 12" id="KW-0028">Amino-acid biosynthesis</keyword>
<name>A0A1H0EFX3_HALAD</name>
<feature type="active site" description="Schiff-base intermediate with substrate" evidence="12 14">
    <location>
        <position position="162"/>
    </location>
</feature>
<accession>A0A1H0EFX3</accession>
<protein>
    <recommendedName>
        <fullName evidence="4 12">4-hydroxy-tetrahydrodipicolinate synthase</fullName>
        <shortName evidence="12">HTPA synthase</shortName>
        <ecNumber evidence="4 12">4.3.3.7</ecNumber>
    </recommendedName>
</protein>
<evidence type="ECO:0000256" key="15">
    <source>
        <dbReference type="PIRSR" id="PIRSR001365-2"/>
    </source>
</evidence>
<comment type="function">
    <text evidence="1 12">Catalyzes the condensation of (S)-aspartate-beta-semialdehyde [(S)-ASA] and pyruvate to 4-hydroxy-tetrahydrodipicolinate (HTPA).</text>
</comment>
<dbReference type="Pfam" id="PF00701">
    <property type="entry name" value="DHDPS"/>
    <property type="match status" value="1"/>
</dbReference>
<dbReference type="PANTHER" id="PTHR12128:SF66">
    <property type="entry name" value="4-HYDROXY-2-OXOGLUTARATE ALDOLASE, MITOCHONDRIAL"/>
    <property type="match status" value="1"/>
</dbReference>
<dbReference type="InterPro" id="IPR020625">
    <property type="entry name" value="Schiff_base-form_aldolases_AS"/>
</dbReference>
<dbReference type="EC" id="4.3.3.7" evidence="4 12"/>
<feature type="site" description="Part of a proton relay during catalysis" evidence="12">
    <location>
        <position position="45"/>
    </location>
</feature>
<dbReference type="Gene3D" id="3.20.20.70">
    <property type="entry name" value="Aldolase class I"/>
    <property type="match status" value="1"/>
</dbReference>
<evidence type="ECO:0000256" key="13">
    <source>
        <dbReference type="PIRNR" id="PIRNR001365"/>
    </source>
</evidence>
<comment type="caution">
    <text evidence="12">Was originally thought to be a dihydrodipicolinate synthase (DHDPS), catalyzing the condensation of (S)-aspartate-beta-semialdehyde [(S)-ASA] and pyruvate to dihydrodipicolinate (DHDP). However, it was shown in E.coli that the product of the enzymatic reaction is not dihydrodipicolinate but in fact (4S)-4-hydroxy-2,3,4,5-tetrahydro-(2S)-dipicolinic acid (HTPA), and that the consecutive dehydration reaction leading to DHDP is not spontaneous but catalyzed by DapB.</text>
</comment>
<evidence type="ECO:0000256" key="12">
    <source>
        <dbReference type="HAMAP-Rule" id="MF_00418"/>
    </source>
</evidence>
<evidence type="ECO:0000256" key="7">
    <source>
        <dbReference type="ARBA" id="ARBA00022915"/>
    </source>
</evidence>
<comment type="subcellular location">
    <subcellularLocation>
        <location evidence="12">Cytoplasm</location>
    </subcellularLocation>
</comment>
<dbReference type="PANTHER" id="PTHR12128">
    <property type="entry name" value="DIHYDRODIPICOLINATE SYNTHASE"/>
    <property type="match status" value="1"/>
</dbReference>
<dbReference type="OrthoDB" id="9782828at2"/>
<dbReference type="Proteomes" id="UP000198860">
    <property type="component" value="Unassembled WGS sequence"/>
</dbReference>
<feature type="active site" description="Proton donor/acceptor" evidence="12 14">
    <location>
        <position position="134"/>
    </location>
</feature>
<dbReference type="RefSeq" id="WP_089650628.1">
    <property type="nucleotide sequence ID" value="NZ_FNIZ01000001.1"/>
</dbReference>
<dbReference type="InterPro" id="IPR002220">
    <property type="entry name" value="DapA-like"/>
</dbReference>
<evidence type="ECO:0000256" key="10">
    <source>
        <dbReference type="ARBA" id="ARBA00023270"/>
    </source>
</evidence>
<evidence type="ECO:0000256" key="1">
    <source>
        <dbReference type="ARBA" id="ARBA00003294"/>
    </source>
</evidence>
<dbReference type="PROSITE" id="PS00666">
    <property type="entry name" value="DHDPS_2"/>
    <property type="match status" value="1"/>
</dbReference>
<dbReference type="PRINTS" id="PR00146">
    <property type="entry name" value="DHPICSNTHASE"/>
</dbReference>
<evidence type="ECO:0000256" key="3">
    <source>
        <dbReference type="ARBA" id="ARBA00007592"/>
    </source>
</evidence>
<organism evidence="16 17">
    <name type="scientific">Halobacillus aidingensis</name>
    <dbReference type="NCBI Taxonomy" id="240303"/>
    <lineage>
        <taxon>Bacteria</taxon>
        <taxon>Bacillati</taxon>
        <taxon>Bacillota</taxon>
        <taxon>Bacilli</taxon>
        <taxon>Bacillales</taxon>
        <taxon>Bacillaceae</taxon>
        <taxon>Halobacillus</taxon>
    </lineage>
</organism>
<keyword evidence="17" id="KW-1185">Reference proteome</keyword>
<keyword evidence="5 12" id="KW-0963">Cytoplasm</keyword>
<dbReference type="SUPFAM" id="SSF51569">
    <property type="entry name" value="Aldolase"/>
    <property type="match status" value="1"/>
</dbReference>
<evidence type="ECO:0000256" key="5">
    <source>
        <dbReference type="ARBA" id="ARBA00022490"/>
    </source>
</evidence>
<keyword evidence="8 12" id="KW-0457">Lysine biosynthesis</keyword>
<dbReference type="STRING" id="240303.SAMN05421677_101186"/>
<dbReference type="NCBIfam" id="TIGR00674">
    <property type="entry name" value="dapA"/>
    <property type="match status" value="1"/>
</dbReference>
<evidence type="ECO:0000256" key="8">
    <source>
        <dbReference type="ARBA" id="ARBA00023154"/>
    </source>
</evidence>
<evidence type="ECO:0000256" key="4">
    <source>
        <dbReference type="ARBA" id="ARBA00012086"/>
    </source>
</evidence>
<feature type="site" description="Part of a proton relay during catalysis" evidence="12">
    <location>
        <position position="108"/>
    </location>
</feature>
<keyword evidence="9 12" id="KW-0456">Lyase</keyword>
<dbReference type="InterPro" id="IPR005263">
    <property type="entry name" value="DapA"/>
</dbReference>
<feature type="binding site" evidence="12 15">
    <location>
        <position position="46"/>
    </location>
    <ligand>
        <name>pyruvate</name>
        <dbReference type="ChEBI" id="CHEBI:15361"/>
    </ligand>
</feature>
<comment type="catalytic activity">
    <reaction evidence="11 12">
        <text>L-aspartate 4-semialdehyde + pyruvate = (2S,4S)-4-hydroxy-2,3,4,5-tetrahydrodipicolinate + H2O + H(+)</text>
        <dbReference type="Rhea" id="RHEA:34171"/>
        <dbReference type="ChEBI" id="CHEBI:15361"/>
        <dbReference type="ChEBI" id="CHEBI:15377"/>
        <dbReference type="ChEBI" id="CHEBI:15378"/>
        <dbReference type="ChEBI" id="CHEBI:67139"/>
        <dbReference type="ChEBI" id="CHEBI:537519"/>
        <dbReference type="EC" id="4.3.3.7"/>
    </reaction>
</comment>
<keyword evidence="7 12" id="KW-0220">Diaminopimelate biosynthesis</keyword>
<evidence type="ECO:0000256" key="6">
    <source>
        <dbReference type="ARBA" id="ARBA00022605"/>
    </source>
</evidence>
<dbReference type="AlphaFoldDB" id="A0A1H0EFX3"/>
<dbReference type="SMART" id="SM01130">
    <property type="entry name" value="DHDPS"/>
    <property type="match status" value="1"/>
</dbReference>
<dbReference type="InterPro" id="IPR013785">
    <property type="entry name" value="Aldolase_TIM"/>
</dbReference>
<comment type="pathway">
    <text evidence="2 12">Amino-acid biosynthesis; L-lysine biosynthesis via DAP pathway; (S)-tetrahydrodipicolinate from L-aspartate: step 3/4.</text>
</comment>
<dbReference type="PROSITE" id="PS00665">
    <property type="entry name" value="DHDPS_1"/>
    <property type="match status" value="1"/>
</dbReference>